<feature type="transmembrane region" description="Helical" evidence="1">
    <location>
        <begin position="6"/>
        <end position="25"/>
    </location>
</feature>
<gene>
    <name evidence="2" type="ORF">FL583_35205</name>
</gene>
<feature type="transmembrane region" description="Helical" evidence="1">
    <location>
        <begin position="70"/>
        <end position="90"/>
    </location>
</feature>
<accession>A0A545AGD3</accession>
<dbReference type="Pfam" id="PF14087">
    <property type="entry name" value="DUF4267"/>
    <property type="match status" value="1"/>
</dbReference>
<dbReference type="OrthoDB" id="119790at2"/>
<feature type="transmembrane region" description="Helical" evidence="1">
    <location>
        <begin position="96"/>
        <end position="119"/>
    </location>
</feature>
<name>A0A545AGD3_9ACTN</name>
<evidence type="ECO:0000313" key="3">
    <source>
        <dbReference type="Proteomes" id="UP000317982"/>
    </source>
</evidence>
<evidence type="ECO:0000313" key="2">
    <source>
        <dbReference type="EMBL" id="TQS40382.1"/>
    </source>
</evidence>
<organism evidence="2 3">
    <name type="scientific">Cryptosporangium phraense</name>
    <dbReference type="NCBI Taxonomy" id="2593070"/>
    <lineage>
        <taxon>Bacteria</taxon>
        <taxon>Bacillati</taxon>
        <taxon>Actinomycetota</taxon>
        <taxon>Actinomycetes</taxon>
        <taxon>Cryptosporangiales</taxon>
        <taxon>Cryptosporangiaceae</taxon>
        <taxon>Cryptosporangium</taxon>
    </lineage>
</organism>
<reference evidence="2 3" key="1">
    <citation type="submission" date="2019-07" db="EMBL/GenBank/DDBJ databases">
        <title>Cryptosporangium phraense sp. nov., isolated from plant litter.</title>
        <authorList>
            <person name="Suriyachadkun C."/>
        </authorList>
    </citation>
    <scope>NUCLEOTIDE SEQUENCE [LARGE SCALE GENOMIC DNA]</scope>
    <source>
        <strain evidence="2 3">A-T 5661</strain>
    </source>
</reference>
<keyword evidence="1" id="KW-0812">Transmembrane</keyword>
<dbReference type="RefSeq" id="WP_142709226.1">
    <property type="nucleotide sequence ID" value="NZ_VIRS01000042.1"/>
</dbReference>
<keyword evidence="1" id="KW-0472">Membrane</keyword>
<keyword evidence="1" id="KW-1133">Transmembrane helix</keyword>
<comment type="caution">
    <text evidence="2">The sequence shown here is derived from an EMBL/GenBank/DDBJ whole genome shotgun (WGS) entry which is preliminary data.</text>
</comment>
<proteinExistence type="predicted"/>
<protein>
    <submittedName>
        <fullName evidence="2">DUF4267 domain-containing protein</fullName>
    </submittedName>
</protein>
<dbReference type="EMBL" id="VIRS01000042">
    <property type="protein sequence ID" value="TQS40382.1"/>
    <property type="molecule type" value="Genomic_DNA"/>
</dbReference>
<dbReference type="AlphaFoldDB" id="A0A545AGD3"/>
<dbReference type="InParanoid" id="A0A545AGD3"/>
<dbReference type="InterPro" id="IPR025363">
    <property type="entry name" value="DUF4267"/>
</dbReference>
<sequence length="120" mass="11954">MTIAALVIGITACVAIVVIGLRFLLTPARAMTDFGVAADSLRAMSAAKGVRDITSGVVPLVVWAAAGRNALGWTLVAAALTPIGDAVIVVRNGGKLSTALTIHGLTAAVLVVVGLVLALA</sequence>
<keyword evidence="3" id="KW-1185">Reference proteome</keyword>
<dbReference type="Proteomes" id="UP000317982">
    <property type="component" value="Unassembled WGS sequence"/>
</dbReference>
<evidence type="ECO:0000256" key="1">
    <source>
        <dbReference type="SAM" id="Phobius"/>
    </source>
</evidence>